<gene>
    <name evidence="8" type="ORF">LITE_LOCUS44261</name>
</gene>
<dbReference type="Proteomes" id="UP001154282">
    <property type="component" value="Unassembled WGS sequence"/>
</dbReference>
<dbReference type="InterPro" id="IPR035896">
    <property type="entry name" value="AN1-like_Znf"/>
</dbReference>
<evidence type="ECO:0000256" key="2">
    <source>
        <dbReference type="ARBA" id="ARBA00022723"/>
    </source>
</evidence>
<evidence type="ECO:0000256" key="1">
    <source>
        <dbReference type="ARBA" id="ARBA00003732"/>
    </source>
</evidence>
<proteinExistence type="predicted"/>
<dbReference type="SMART" id="SM00154">
    <property type="entry name" value="ZnF_AN1"/>
    <property type="match status" value="1"/>
</dbReference>
<evidence type="ECO:0000313" key="8">
    <source>
        <dbReference type="EMBL" id="CAI0547174.1"/>
    </source>
</evidence>
<keyword evidence="3 5" id="KW-0863">Zinc-finger</keyword>
<keyword evidence="9" id="KW-1185">Reference proteome</keyword>
<evidence type="ECO:0000256" key="4">
    <source>
        <dbReference type="ARBA" id="ARBA00022833"/>
    </source>
</evidence>
<dbReference type="InterPro" id="IPR000058">
    <property type="entry name" value="Znf_AN1"/>
</dbReference>
<dbReference type="AlphaFoldDB" id="A0AAV0QPV6"/>
<evidence type="ECO:0000256" key="6">
    <source>
        <dbReference type="SAM" id="MobiDB-lite"/>
    </source>
</evidence>
<reference evidence="8" key="1">
    <citation type="submission" date="2022-08" db="EMBL/GenBank/DDBJ databases">
        <authorList>
            <person name="Gutierrez-Valencia J."/>
        </authorList>
    </citation>
    <scope>NUCLEOTIDE SEQUENCE</scope>
</reference>
<accession>A0AAV0QPV6</accession>
<feature type="region of interest" description="Disordered" evidence="6">
    <location>
        <begin position="1"/>
        <end position="22"/>
    </location>
</feature>
<feature type="compositionally biased region" description="Pro residues" evidence="6">
    <location>
        <begin position="1"/>
        <end position="16"/>
    </location>
</feature>
<comment type="function">
    <text evidence="1">May be involved in environmental stress response.</text>
</comment>
<dbReference type="FunFam" id="4.10.1110.10:FF:000001">
    <property type="entry name" value="Zinc finger AN1-type containing 6"/>
    <property type="match status" value="1"/>
</dbReference>
<dbReference type="InterPro" id="IPR050652">
    <property type="entry name" value="AN1_A20_ZnFinger"/>
</dbReference>
<feature type="non-terminal residue" evidence="8">
    <location>
        <position position="1"/>
    </location>
</feature>
<evidence type="ECO:0000259" key="7">
    <source>
        <dbReference type="PROSITE" id="PS51039"/>
    </source>
</evidence>
<keyword evidence="2" id="KW-0479">Metal-binding</keyword>
<dbReference type="PANTHER" id="PTHR10634">
    <property type="entry name" value="AN1-TYPE ZINC FINGER PROTEIN"/>
    <property type="match status" value="1"/>
</dbReference>
<dbReference type="EMBL" id="CAMGYJ010000010">
    <property type="protein sequence ID" value="CAI0547174.1"/>
    <property type="molecule type" value="Genomic_DNA"/>
</dbReference>
<feature type="domain" description="AN1-type" evidence="7">
    <location>
        <begin position="37"/>
        <end position="83"/>
    </location>
</feature>
<dbReference type="PROSITE" id="PS51039">
    <property type="entry name" value="ZF_AN1"/>
    <property type="match status" value="1"/>
</dbReference>
<dbReference type="Pfam" id="PF01428">
    <property type="entry name" value="zf-AN1"/>
    <property type="match status" value="1"/>
</dbReference>
<protein>
    <recommendedName>
        <fullName evidence="7">AN1-type domain-containing protein</fullName>
    </recommendedName>
</protein>
<evidence type="ECO:0000256" key="3">
    <source>
        <dbReference type="ARBA" id="ARBA00022771"/>
    </source>
</evidence>
<dbReference type="PANTHER" id="PTHR10634:SF67">
    <property type="entry name" value="AN1-TYPE ZINC FINGER PROTEIN 3"/>
    <property type="match status" value="1"/>
</dbReference>
<sequence>STAGRPPPPPPQPPPVLTETRSSAVNLAKPPRLLRHQKEEKNCGSCRKRVGLLGFKCRCRKLFCSQHRYPEEHRCSFDYKEFGRKILEQQNPVLESDKLENRV</sequence>
<comment type="caution">
    <text evidence="8">The sequence shown here is derived from an EMBL/GenBank/DDBJ whole genome shotgun (WGS) entry which is preliminary data.</text>
</comment>
<evidence type="ECO:0000313" key="9">
    <source>
        <dbReference type="Proteomes" id="UP001154282"/>
    </source>
</evidence>
<dbReference type="SUPFAM" id="SSF118310">
    <property type="entry name" value="AN1-like Zinc finger"/>
    <property type="match status" value="1"/>
</dbReference>
<dbReference type="Gene3D" id="4.10.1110.10">
    <property type="entry name" value="AN1-like Zinc finger"/>
    <property type="match status" value="1"/>
</dbReference>
<dbReference type="GO" id="GO:0008270">
    <property type="term" value="F:zinc ion binding"/>
    <property type="evidence" value="ECO:0007669"/>
    <property type="project" value="UniProtKB-KW"/>
</dbReference>
<name>A0AAV0QPV6_9ROSI</name>
<organism evidence="8 9">
    <name type="scientific">Linum tenue</name>
    <dbReference type="NCBI Taxonomy" id="586396"/>
    <lineage>
        <taxon>Eukaryota</taxon>
        <taxon>Viridiplantae</taxon>
        <taxon>Streptophyta</taxon>
        <taxon>Embryophyta</taxon>
        <taxon>Tracheophyta</taxon>
        <taxon>Spermatophyta</taxon>
        <taxon>Magnoliopsida</taxon>
        <taxon>eudicotyledons</taxon>
        <taxon>Gunneridae</taxon>
        <taxon>Pentapetalae</taxon>
        <taxon>rosids</taxon>
        <taxon>fabids</taxon>
        <taxon>Malpighiales</taxon>
        <taxon>Linaceae</taxon>
        <taxon>Linum</taxon>
    </lineage>
</organism>
<evidence type="ECO:0000256" key="5">
    <source>
        <dbReference type="PROSITE-ProRule" id="PRU00449"/>
    </source>
</evidence>
<keyword evidence="4" id="KW-0862">Zinc</keyword>